<keyword evidence="5" id="KW-1185">Reference proteome</keyword>
<proteinExistence type="predicted"/>
<dbReference type="Proteomes" id="UP000217199">
    <property type="component" value="Unassembled WGS sequence"/>
</dbReference>
<evidence type="ECO:0000256" key="2">
    <source>
        <dbReference type="SAM" id="Phobius"/>
    </source>
</evidence>
<sequence length="345" mass="37152">MKPQVIALLLGLIPFSLARLVNITIDDQNGDPKTGQVINYNPPEAWKPGQTCTGCTAKPSPASNAYMGTWQDASYNPNDTATNSVPGQVIQASVPFIGTAVYVNVILTGSTSAPDGNTDYTFKVDNVTKGEFQKSPDGNSTYLFNQTVFALTGLDNSLHTLTIESGHNKKKALVLLDSIIYTQDVDDDSGESNDNASSTDKSNSGTPIGIIVGPIIGGMFVLGAALALIFYMRRQRRNQGVRVTIDGDEPRMSSHPVTSTETHLEPYTLGRSTSRGFSESNSYLMESLPGRSNNAPTESNWSSFDGYDESTEPRFNPRLHVSPPAYSEVDSSATSFIIPNPHGKS</sequence>
<protein>
    <recommendedName>
        <fullName evidence="6">Mid2 domain-containing protein</fullName>
    </recommendedName>
</protein>
<dbReference type="AlphaFoldDB" id="A0A286UV24"/>
<evidence type="ECO:0008006" key="6">
    <source>
        <dbReference type="Google" id="ProtNLM"/>
    </source>
</evidence>
<keyword evidence="2" id="KW-1133">Transmembrane helix</keyword>
<dbReference type="STRING" id="2282107.A0A286UV24"/>
<accession>A0A286UV24</accession>
<feature type="compositionally biased region" description="Polar residues" evidence="1">
    <location>
        <begin position="289"/>
        <end position="303"/>
    </location>
</feature>
<organism evidence="4 5">
    <name type="scientific">Pyrrhoderma noxium</name>
    <dbReference type="NCBI Taxonomy" id="2282107"/>
    <lineage>
        <taxon>Eukaryota</taxon>
        <taxon>Fungi</taxon>
        <taxon>Dikarya</taxon>
        <taxon>Basidiomycota</taxon>
        <taxon>Agaricomycotina</taxon>
        <taxon>Agaricomycetes</taxon>
        <taxon>Hymenochaetales</taxon>
        <taxon>Hymenochaetaceae</taxon>
        <taxon>Pyrrhoderma</taxon>
    </lineage>
</organism>
<evidence type="ECO:0000256" key="3">
    <source>
        <dbReference type="SAM" id="SignalP"/>
    </source>
</evidence>
<name>A0A286UV24_9AGAM</name>
<dbReference type="InParanoid" id="A0A286UV24"/>
<dbReference type="Gene3D" id="2.60.120.260">
    <property type="entry name" value="Galactose-binding domain-like"/>
    <property type="match status" value="1"/>
</dbReference>
<keyword evidence="2" id="KW-0472">Membrane</keyword>
<evidence type="ECO:0000313" key="5">
    <source>
        <dbReference type="Proteomes" id="UP000217199"/>
    </source>
</evidence>
<keyword evidence="2" id="KW-0812">Transmembrane</keyword>
<feature type="transmembrane region" description="Helical" evidence="2">
    <location>
        <begin position="208"/>
        <end position="232"/>
    </location>
</feature>
<reference evidence="4 5" key="1">
    <citation type="journal article" date="2017" name="Mol. Ecol.">
        <title>Comparative and population genomic landscape of Phellinus noxius: A hypervariable fungus causing root rot in trees.</title>
        <authorList>
            <person name="Chung C.L."/>
            <person name="Lee T.J."/>
            <person name="Akiba M."/>
            <person name="Lee H.H."/>
            <person name="Kuo T.H."/>
            <person name="Liu D."/>
            <person name="Ke H.M."/>
            <person name="Yokoi T."/>
            <person name="Roa M.B."/>
            <person name="Lu M.J."/>
            <person name="Chang Y.Y."/>
            <person name="Ann P.J."/>
            <person name="Tsai J.N."/>
            <person name="Chen C.Y."/>
            <person name="Tzean S.S."/>
            <person name="Ota Y."/>
            <person name="Hattori T."/>
            <person name="Sahashi N."/>
            <person name="Liou R.F."/>
            <person name="Kikuchi T."/>
            <person name="Tsai I.J."/>
        </authorList>
    </citation>
    <scope>NUCLEOTIDE SEQUENCE [LARGE SCALE GENOMIC DNA]</scope>
    <source>
        <strain evidence="4 5">FFPRI411160</strain>
    </source>
</reference>
<dbReference type="OrthoDB" id="3245657at2759"/>
<evidence type="ECO:0000256" key="1">
    <source>
        <dbReference type="SAM" id="MobiDB-lite"/>
    </source>
</evidence>
<feature type="region of interest" description="Disordered" evidence="1">
    <location>
        <begin position="289"/>
        <end position="345"/>
    </location>
</feature>
<gene>
    <name evidence="4" type="ORF">PNOK_0048900</name>
</gene>
<feature type="signal peptide" evidence="3">
    <location>
        <begin position="1"/>
        <end position="18"/>
    </location>
</feature>
<keyword evidence="3" id="KW-0732">Signal</keyword>
<feature type="chain" id="PRO_5013803502" description="Mid2 domain-containing protein" evidence="3">
    <location>
        <begin position="19"/>
        <end position="345"/>
    </location>
</feature>
<comment type="caution">
    <text evidence="4">The sequence shown here is derived from an EMBL/GenBank/DDBJ whole genome shotgun (WGS) entry which is preliminary data.</text>
</comment>
<dbReference type="EMBL" id="NBII01000001">
    <property type="protein sequence ID" value="PAV23421.1"/>
    <property type="molecule type" value="Genomic_DNA"/>
</dbReference>
<evidence type="ECO:0000313" key="4">
    <source>
        <dbReference type="EMBL" id="PAV23421.1"/>
    </source>
</evidence>